<keyword evidence="4 6" id="KW-1133">Transmembrane helix</keyword>
<dbReference type="Pfam" id="PF01569">
    <property type="entry name" value="PAP2"/>
    <property type="match status" value="1"/>
</dbReference>
<dbReference type="PANTHER" id="PTHR10165">
    <property type="entry name" value="LIPID PHOSPHATE PHOSPHATASE"/>
    <property type="match status" value="1"/>
</dbReference>
<reference evidence="10" key="1">
    <citation type="submission" date="2025-08" db="UniProtKB">
        <authorList>
            <consortium name="RefSeq"/>
        </authorList>
    </citation>
    <scope>IDENTIFICATION</scope>
    <source>
        <tissue evidence="10">Sperm</tissue>
    </source>
</reference>
<feature type="chain" id="PRO_5042469044" evidence="7">
    <location>
        <begin position="17"/>
        <end position="319"/>
    </location>
</feature>
<evidence type="ECO:0000256" key="3">
    <source>
        <dbReference type="ARBA" id="ARBA00022692"/>
    </source>
</evidence>
<keyword evidence="7" id="KW-0732">Signal</keyword>
<evidence type="ECO:0000313" key="9">
    <source>
        <dbReference type="Proteomes" id="UP001318040"/>
    </source>
</evidence>
<dbReference type="AlphaFoldDB" id="A0AAJ7TPQ0"/>
<organism evidence="9 10">
    <name type="scientific">Petromyzon marinus</name>
    <name type="common">Sea lamprey</name>
    <dbReference type="NCBI Taxonomy" id="7757"/>
    <lineage>
        <taxon>Eukaryota</taxon>
        <taxon>Metazoa</taxon>
        <taxon>Chordata</taxon>
        <taxon>Craniata</taxon>
        <taxon>Vertebrata</taxon>
        <taxon>Cyclostomata</taxon>
        <taxon>Hyperoartia</taxon>
        <taxon>Petromyzontiformes</taxon>
        <taxon>Petromyzontidae</taxon>
        <taxon>Petromyzon</taxon>
    </lineage>
</organism>
<keyword evidence="9" id="KW-1185">Reference proteome</keyword>
<dbReference type="RefSeq" id="XP_032821769.1">
    <property type="nucleotide sequence ID" value="XM_032965878.1"/>
</dbReference>
<comment type="similarity">
    <text evidence="2">Belongs to the PA-phosphatase related phosphoesterase family.</text>
</comment>
<comment type="subcellular location">
    <subcellularLocation>
        <location evidence="1">Membrane</location>
        <topology evidence="1">Multi-pass membrane protein</topology>
    </subcellularLocation>
</comment>
<proteinExistence type="inferred from homology"/>
<dbReference type="GO" id="GO:0008195">
    <property type="term" value="F:phosphatidate phosphatase activity"/>
    <property type="evidence" value="ECO:0007669"/>
    <property type="project" value="TreeGrafter"/>
</dbReference>
<keyword evidence="5 6" id="KW-0472">Membrane</keyword>
<evidence type="ECO:0000256" key="5">
    <source>
        <dbReference type="ARBA" id="ARBA00023136"/>
    </source>
</evidence>
<gene>
    <name evidence="10" type="primary">PLPPR5</name>
</gene>
<name>A0AAJ7TPQ0_PETMA</name>
<evidence type="ECO:0000256" key="2">
    <source>
        <dbReference type="ARBA" id="ARBA00008816"/>
    </source>
</evidence>
<feature type="transmembrane region" description="Helical" evidence="6">
    <location>
        <begin position="217"/>
        <end position="236"/>
    </location>
</feature>
<dbReference type="InterPro" id="IPR000326">
    <property type="entry name" value="PAP2/HPO"/>
</dbReference>
<feature type="signal peptide" evidence="7">
    <location>
        <begin position="1"/>
        <end position="16"/>
    </location>
</feature>
<dbReference type="Gene3D" id="1.20.144.10">
    <property type="entry name" value="Phosphatidic acid phosphatase type 2/haloperoxidase"/>
    <property type="match status" value="1"/>
</dbReference>
<dbReference type="Proteomes" id="UP001318040">
    <property type="component" value="Chromosome 35"/>
</dbReference>
<evidence type="ECO:0000256" key="4">
    <source>
        <dbReference type="ARBA" id="ARBA00022989"/>
    </source>
</evidence>
<dbReference type="GO" id="GO:0006644">
    <property type="term" value="P:phospholipid metabolic process"/>
    <property type="evidence" value="ECO:0007669"/>
    <property type="project" value="InterPro"/>
</dbReference>
<dbReference type="GO" id="GO:0007165">
    <property type="term" value="P:signal transduction"/>
    <property type="evidence" value="ECO:0007669"/>
    <property type="project" value="TreeGrafter"/>
</dbReference>
<evidence type="ECO:0000256" key="1">
    <source>
        <dbReference type="ARBA" id="ARBA00004141"/>
    </source>
</evidence>
<dbReference type="CDD" id="cd03384">
    <property type="entry name" value="PAP2_wunen"/>
    <property type="match status" value="1"/>
</dbReference>
<evidence type="ECO:0000256" key="7">
    <source>
        <dbReference type="SAM" id="SignalP"/>
    </source>
</evidence>
<dbReference type="SUPFAM" id="SSF48317">
    <property type="entry name" value="Acid phosphatase/Vanadium-dependent haloperoxidase"/>
    <property type="match status" value="1"/>
</dbReference>
<sequence length="319" mass="34083">MLYVQLVLGAGTVLLAYHLECSDTFPVTQRGFFCWERALAAPDPGPEARGAVPPAILYPVLAALPCATILVVELAQYVLETSAKHVVYEPPPEAPGDHCHVNALLRRIGKLAGLFLYGLVATDIFANVGQVVSGGLTPHFLSVCKPNYTALPCHAAAVGVGSSGVFITDPAACTGSPELVARARLSFPCKEAAFSLYSAVYTVLYVTSTSKRWGIRLVKPTCCLGLMGLGLIVGLVRIGEHRNHWADVITGYTIGAGIATFLCCCVVGNFKRKRYTKPWKSKPAGFHGAKVSSRGSHHVHITNSFQNHPAGFLSEVLEP</sequence>
<feature type="transmembrane region" description="Helical" evidence="6">
    <location>
        <begin position="248"/>
        <end position="270"/>
    </location>
</feature>
<dbReference type="InterPro" id="IPR043216">
    <property type="entry name" value="PAP-like"/>
</dbReference>
<evidence type="ECO:0000313" key="10">
    <source>
        <dbReference type="RefSeq" id="XP_032821769.1"/>
    </source>
</evidence>
<dbReference type="GO" id="GO:0005886">
    <property type="term" value="C:plasma membrane"/>
    <property type="evidence" value="ECO:0007669"/>
    <property type="project" value="TreeGrafter"/>
</dbReference>
<keyword evidence="3 6" id="KW-0812">Transmembrane</keyword>
<evidence type="ECO:0000259" key="8">
    <source>
        <dbReference type="SMART" id="SM00014"/>
    </source>
</evidence>
<dbReference type="InterPro" id="IPR036938">
    <property type="entry name" value="PAP2/HPO_sf"/>
</dbReference>
<dbReference type="PANTHER" id="PTHR10165:SF15">
    <property type="entry name" value="PHOSPHOLIPID PHOSPHATASE-RELATED PROTEIN TYPE 2"/>
    <property type="match status" value="1"/>
</dbReference>
<dbReference type="SMART" id="SM00014">
    <property type="entry name" value="acidPPc"/>
    <property type="match status" value="1"/>
</dbReference>
<accession>A0AAJ7TPQ0</accession>
<protein>
    <submittedName>
        <fullName evidence="10">Phospholipid phosphatase-related protein type 5</fullName>
    </submittedName>
</protein>
<feature type="domain" description="Phosphatidic acid phosphatase type 2/haloperoxidase" evidence="8">
    <location>
        <begin position="112"/>
        <end position="263"/>
    </location>
</feature>
<evidence type="ECO:0000256" key="6">
    <source>
        <dbReference type="SAM" id="Phobius"/>
    </source>
</evidence>
<dbReference type="KEGG" id="pmrn:116948788"/>
<dbReference type="GO" id="GO:0046839">
    <property type="term" value="P:phospholipid dephosphorylation"/>
    <property type="evidence" value="ECO:0007669"/>
    <property type="project" value="TreeGrafter"/>
</dbReference>